<reference evidence="1 2" key="1">
    <citation type="submission" date="2019-02" db="EMBL/GenBank/DDBJ databases">
        <title>Deep-cultivation of Planctomycetes and their phenomic and genomic characterization uncovers novel biology.</title>
        <authorList>
            <person name="Wiegand S."/>
            <person name="Jogler M."/>
            <person name="Boedeker C."/>
            <person name="Pinto D."/>
            <person name="Vollmers J."/>
            <person name="Rivas-Marin E."/>
            <person name="Kohn T."/>
            <person name="Peeters S.H."/>
            <person name="Heuer A."/>
            <person name="Rast P."/>
            <person name="Oberbeckmann S."/>
            <person name="Bunk B."/>
            <person name="Jeske O."/>
            <person name="Meyerdierks A."/>
            <person name="Storesund J.E."/>
            <person name="Kallscheuer N."/>
            <person name="Luecker S."/>
            <person name="Lage O.M."/>
            <person name="Pohl T."/>
            <person name="Merkel B.J."/>
            <person name="Hornburger P."/>
            <person name="Mueller R.-W."/>
            <person name="Bruemmer F."/>
            <person name="Labrenz M."/>
            <person name="Spormann A.M."/>
            <person name="Op Den Camp H."/>
            <person name="Overmann J."/>
            <person name="Amann R."/>
            <person name="Jetten M.S.M."/>
            <person name="Mascher T."/>
            <person name="Medema M.H."/>
            <person name="Devos D.P."/>
            <person name="Kaster A.-K."/>
            <person name="Ovreas L."/>
            <person name="Rohde M."/>
            <person name="Galperin M.Y."/>
            <person name="Jogler C."/>
        </authorList>
    </citation>
    <scope>NUCLEOTIDE SEQUENCE [LARGE SCALE GENOMIC DNA]</scope>
    <source>
        <strain evidence="1 2">Pla100</strain>
    </source>
</reference>
<dbReference type="Proteomes" id="UP000316213">
    <property type="component" value="Unassembled WGS sequence"/>
</dbReference>
<dbReference type="EMBL" id="SJPM01000002">
    <property type="protein sequence ID" value="TWU01771.1"/>
    <property type="molecule type" value="Genomic_DNA"/>
</dbReference>
<gene>
    <name evidence="1" type="ORF">Pla100_15070</name>
</gene>
<keyword evidence="2" id="KW-1185">Reference proteome</keyword>
<accession>A0A5C6AQN2</accession>
<evidence type="ECO:0000313" key="1">
    <source>
        <dbReference type="EMBL" id="TWU01771.1"/>
    </source>
</evidence>
<proteinExistence type="predicted"/>
<organism evidence="1 2">
    <name type="scientific">Neorhodopirellula pilleata</name>
    <dbReference type="NCBI Taxonomy" id="2714738"/>
    <lineage>
        <taxon>Bacteria</taxon>
        <taxon>Pseudomonadati</taxon>
        <taxon>Planctomycetota</taxon>
        <taxon>Planctomycetia</taxon>
        <taxon>Pirellulales</taxon>
        <taxon>Pirellulaceae</taxon>
        <taxon>Neorhodopirellula</taxon>
    </lineage>
</organism>
<comment type="caution">
    <text evidence="1">The sequence shown here is derived from an EMBL/GenBank/DDBJ whole genome shotgun (WGS) entry which is preliminary data.</text>
</comment>
<dbReference type="AlphaFoldDB" id="A0A5C6AQN2"/>
<name>A0A5C6AQN2_9BACT</name>
<protein>
    <submittedName>
        <fullName evidence="1">Uncharacterized protein</fullName>
    </submittedName>
</protein>
<evidence type="ECO:0000313" key="2">
    <source>
        <dbReference type="Proteomes" id="UP000316213"/>
    </source>
</evidence>
<sequence>MESFAGGFNWKDGRFILTIYHRVVEFNPLFKVHFGRSRMGDVSGMFCRNRYTDFDRDDDAIARIRCGRIVMEHGKLVSVERHLWSSPVSIAQVWWESERGRIRGDVCYLDYHIPRGLPQFITLDYIRSGQQTRYRTFIGACHILNEIAKRRQSAAIVAHVTNARISDRLLQRQGWERHMPQWRGRHFIRRFYEGYPSVDLTRYA</sequence>